<dbReference type="AlphaFoldDB" id="A0A8J9VVI5"/>
<dbReference type="OrthoDB" id="10617634at2759"/>
<gene>
    <name evidence="2" type="ORF">BINO364_LOCUS13577</name>
</gene>
<dbReference type="EMBL" id="OV170227">
    <property type="protein sequence ID" value="CAH0728350.1"/>
    <property type="molecule type" value="Genomic_DNA"/>
</dbReference>
<keyword evidence="1" id="KW-0472">Membrane</keyword>
<sequence>MAYGRNQKLGFSILWRRFERAARWQHIARYSQCILFTERIYVCRYISEQKATFGGRERGAARVVRGARAGGVLTHTTPPKHTGAARRVRMYRTSERANRPTRSTYSYYYERRNAFCRARTKFVVPLPLLIIKIVNAFLLAEVCAVTHRCRVFFSFSKTCNVFKCTS</sequence>
<keyword evidence="1" id="KW-0812">Transmembrane</keyword>
<proteinExistence type="predicted"/>
<feature type="non-terminal residue" evidence="2">
    <location>
        <position position="166"/>
    </location>
</feature>
<evidence type="ECO:0000313" key="2">
    <source>
        <dbReference type="EMBL" id="CAH0728350.1"/>
    </source>
</evidence>
<name>A0A8J9VVI5_9NEOP</name>
<protein>
    <submittedName>
        <fullName evidence="2">Uncharacterized protein</fullName>
    </submittedName>
</protein>
<accession>A0A8J9VVI5</accession>
<evidence type="ECO:0000256" key="1">
    <source>
        <dbReference type="SAM" id="Phobius"/>
    </source>
</evidence>
<keyword evidence="3" id="KW-1185">Reference proteome</keyword>
<keyword evidence="1" id="KW-1133">Transmembrane helix</keyword>
<dbReference type="Proteomes" id="UP000838878">
    <property type="component" value="Chromosome 7"/>
</dbReference>
<reference evidence="2" key="1">
    <citation type="submission" date="2021-12" db="EMBL/GenBank/DDBJ databases">
        <authorList>
            <person name="Martin H S."/>
        </authorList>
    </citation>
    <scope>NUCLEOTIDE SEQUENCE</scope>
</reference>
<evidence type="ECO:0000313" key="3">
    <source>
        <dbReference type="Proteomes" id="UP000838878"/>
    </source>
</evidence>
<organism evidence="2 3">
    <name type="scientific">Brenthis ino</name>
    <name type="common">lesser marbled fritillary</name>
    <dbReference type="NCBI Taxonomy" id="405034"/>
    <lineage>
        <taxon>Eukaryota</taxon>
        <taxon>Metazoa</taxon>
        <taxon>Ecdysozoa</taxon>
        <taxon>Arthropoda</taxon>
        <taxon>Hexapoda</taxon>
        <taxon>Insecta</taxon>
        <taxon>Pterygota</taxon>
        <taxon>Neoptera</taxon>
        <taxon>Endopterygota</taxon>
        <taxon>Lepidoptera</taxon>
        <taxon>Glossata</taxon>
        <taxon>Ditrysia</taxon>
        <taxon>Papilionoidea</taxon>
        <taxon>Nymphalidae</taxon>
        <taxon>Heliconiinae</taxon>
        <taxon>Argynnini</taxon>
        <taxon>Brenthis</taxon>
    </lineage>
</organism>
<feature type="transmembrane region" description="Helical" evidence="1">
    <location>
        <begin position="122"/>
        <end position="140"/>
    </location>
</feature>